<evidence type="ECO:0000313" key="10">
    <source>
        <dbReference type="Proteomes" id="UP001172101"/>
    </source>
</evidence>
<dbReference type="PANTHER" id="PTHR13483">
    <property type="entry name" value="BOX C_D SNORNA PROTEIN 1-RELATED"/>
    <property type="match status" value="1"/>
</dbReference>
<evidence type="ECO:0000256" key="5">
    <source>
        <dbReference type="ARBA" id="ARBA00049654"/>
    </source>
</evidence>
<keyword evidence="2 6" id="KW-0863">Zinc-finger</keyword>
<feature type="compositionally biased region" description="Basic residues" evidence="7">
    <location>
        <begin position="444"/>
        <end position="460"/>
    </location>
</feature>
<evidence type="ECO:0000256" key="3">
    <source>
        <dbReference type="ARBA" id="ARBA00022833"/>
    </source>
</evidence>
<dbReference type="AlphaFoldDB" id="A0AA40A0B1"/>
<dbReference type="GO" id="GO:0048254">
    <property type="term" value="P:snoRNA localization"/>
    <property type="evidence" value="ECO:0007669"/>
    <property type="project" value="TreeGrafter"/>
</dbReference>
<dbReference type="PROSITE" id="PS51083">
    <property type="entry name" value="ZF_HIT"/>
    <property type="match status" value="1"/>
</dbReference>
<evidence type="ECO:0000256" key="4">
    <source>
        <dbReference type="ARBA" id="ARBA00049598"/>
    </source>
</evidence>
<comment type="function">
    <text evidence="4">Required for box C/D snoRNAs accumulation involved in snoRNA processing, snoRNA transport to the nucleolus and ribosome biogenesis.</text>
</comment>
<feature type="compositionally biased region" description="Polar residues" evidence="7">
    <location>
        <begin position="282"/>
        <end position="292"/>
    </location>
</feature>
<feature type="compositionally biased region" description="Acidic residues" evidence="7">
    <location>
        <begin position="474"/>
        <end position="488"/>
    </location>
</feature>
<dbReference type="Proteomes" id="UP001172101">
    <property type="component" value="Unassembled WGS sequence"/>
</dbReference>
<gene>
    <name evidence="9" type="ORF">B0T26DRAFT_728561</name>
</gene>
<evidence type="ECO:0000256" key="6">
    <source>
        <dbReference type="PROSITE-ProRule" id="PRU00453"/>
    </source>
</evidence>
<evidence type="ECO:0000313" key="9">
    <source>
        <dbReference type="EMBL" id="KAK0706915.1"/>
    </source>
</evidence>
<dbReference type="InterPro" id="IPR057721">
    <property type="entry name" value="BCD1_alpha/beta"/>
</dbReference>
<evidence type="ECO:0000259" key="8">
    <source>
        <dbReference type="PROSITE" id="PS51083"/>
    </source>
</evidence>
<protein>
    <recommendedName>
        <fullName evidence="8">HIT-type domain-containing protein</fullName>
    </recommendedName>
</protein>
<sequence length="525" mass="58484">MSETVLSTLCCICHSEPPKYKCPGCEARTCSLACSQKHKTRAECDGQRNPRAYVPISKLRTAAGVDHDFNFIHSIETARERAAKELVEVRQLLSDKELRPPNDEKQFSKVWYGDELHHVPNAPDPHAKQLPQDGRAGPEVFDKNVRRQLRNLDAEVVAMPKGMVRQKENTTSWNRRTMSINWQVEWLVSGIPGLAKPSQGLQQQQQPQTVRILRKSLEKIPLNAALATTVEWQRGQLDRLSREQEQGAGHGSDNGEEDDDEGEDGSRPKKKKPRSSKKNRKGVSNSLNQDPDSSAWPASDYTLQYSLTGEWNRTTTASSVPMTDDERAAGFDRWRFFLQKADRSASSSRTLIPVLATDTLASALAGRTIVEFPTIFVLPPGEALPQKFVLGSPERKRKPDDDKDEEEQNPQRRPYKIQTFDRRGDGRPSRGARVQGRGQSRGQSRGRGRGRGRGHGRGRGGRVEFKRSSANTVEIDDGEINSDGDDVMDGMQAKPEPFGGGRGEDLAEVLPRARGLVDYDSAGSD</sequence>
<evidence type="ECO:0000256" key="1">
    <source>
        <dbReference type="ARBA" id="ARBA00022723"/>
    </source>
</evidence>
<reference evidence="9" key="1">
    <citation type="submission" date="2023-06" db="EMBL/GenBank/DDBJ databases">
        <title>Genome-scale phylogeny and comparative genomics of the fungal order Sordariales.</title>
        <authorList>
            <consortium name="Lawrence Berkeley National Laboratory"/>
            <person name="Hensen N."/>
            <person name="Bonometti L."/>
            <person name="Westerberg I."/>
            <person name="Brannstrom I.O."/>
            <person name="Guillou S."/>
            <person name="Cros-Aarteil S."/>
            <person name="Calhoun S."/>
            <person name="Haridas S."/>
            <person name="Kuo A."/>
            <person name="Mondo S."/>
            <person name="Pangilinan J."/>
            <person name="Riley R."/>
            <person name="LaButti K."/>
            <person name="Andreopoulos B."/>
            <person name="Lipzen A."/>
            <person name="Chen C."/>
            <person name="Yanf M."/>
            <person name="Daum C."/>
            <person name="Ng V."/>
            <person name="Clum A."/>
            <person name="Steindorff A."/>
            <person name="Ohm R."/>
            <person name="Martin F."/>
            <person name="Silar P."/>
            <person name="Natvig D."/>
            <person name="Lalanne C."/>
            <person name="Gautier V."/>
            <person name="Ament-velasquez S.L."/>
            <person name="Kruys A."/>
            <person name="Hutchinson M.I."/>
            <person name="Powell A.J."/>
            <person name="Barry K."/>
            <person name="Miller A.N."/>
            <person name="Grigoriev I.V."/>
            <person name="Debuchy R."/>
            <person name="Gladieux P."/>
            <person name="Thoren M.H."/>
            <person name="Johannesson H."/>
        </authorList>
    </citation>
    <scope>NUCLEOTIDE SEQUENCE</scope>
    <source>
        <strain evidence="9">SMH2392-1A</strain>
    </source>
</reference>
<dbReference type="GeneID" id="85326175"/>
<keyword evidence="10" id="KW-1185">Reference proteome</keyword>
<comment type="caution">
    <text evidence="9">The sequence shown here is derived from an EMBL/GenBank/DDBJ whole genome shotgun (WGS) entry which is preliminary data.</text>
</comment>
<comment type="similarity">
    <text evidence="5">Belongs to the BCD1 family.</text>
</comment>
<feature type="compositionally biased region" description="Basic residues" evidence="7">
    <location>
        <begin position="268"/>
        <end position="281"/>
    </location>
</feature>
<feature type="compositionally biased region" description="Acidic residues" evidence="7">
    <location>
        <begin position="254"/>
        <end position="263"/>
    </location>
</feature>
<dbReference type="SUPFAM" id="SSF144232">
    <property type="entry name" value="HIT/MYND zinc finger-like"/>
    <property type="match status" value="1"/>
</dbReference>
<dbReference type="CDD" id="cd23023">
    <property type="entry name" value="zf-HIT_BCD1"/>
    <property type="match status" value="1"/>
</dbReference>
<dbReference type="InterPro" id="IPR051639">
    <property type="entry name" value="BCD1"/>
</dbReference>
<dbReference type="GO" id="GO:0008270">
    <property type="term" value="F:zinc ion binding"/>
    <property type="evidence" value="ECO:0007669"/>
    <property type="project" value="UniProtKB-UniRule"/>
</dbReference>
<dbReference type="GO" id="GO:0000492">
    <property type="term" value="P:box C/D snoRNP assembly"/>
    <property type="evidence" value="ECO:0007669"/>
    <property type="project" value="TreeGrafter"/>
</dbReference>
<keyword evidence="3" id="KW-0862">Zinc</keyword>
<dbReference type="EMBL" id="JAUIRO010000007">
    <property type="protein sequence ID" value="KAK0706915.1"/>
    <property type="molecule type" value="Genomic_DNA"/>
</dbReference>
<evidence type="ECO:0000256" key="2">
    <source>
        <dbReference type="ARBA" id="ARBA00022771"/>
    </source>
</evidence>
<feature type="region of interest" description="Disordered" evidence="7">
    <location>
        <begin position="385"/>
        <end position="505"/>
    </location>
</feature>
<dbReference type="GO" id="GO:0000463">
    <property type="term" value="P:maturation of LSU-rRNA from tricistronic rRNA transcript (SSU-rRNA, 5.8S rRNA, LSU-rRNA)"/>
    <property type="evidence" value="ECO:0007669"/>
    <property type="project" value="TreeGrafter"/>
</dbReference>
<dbReference type="RefSeq" id="XP_060292009.1">
    <property type="nucleotide sequence ID" value="XM_060442905.1"/>
</dbReference>
<dbReference type="Pfam" id="PF04438">
    <property type="entry name" value="zf-HIT"/>
    <property type="match status" value="1"/>
</dbReference>
<evidence type="ECO:0000256" key="7">
    <source>
        <dbReference type="SAM" id="MobiDB-lite"/>
    </source>
</evidence>
<keyword evidence="1" id="KW-0479">Metal-binding</keyword>
<organism evidence="9 10">
    <name type="scientific">Lasiosphaeria miniovina</name>
    <dbReference type="NCBI Taxonomy" id="1954250"/>
    <lineage>
        <taxon>Eukaryota</taxon>
        <taxon>Fungi</taxon>
        <taxon>Dikarya</taxon>
        <taxon>Ascomycota</taxon>
        <taxon>Pezizomycotina</taxon>
        <taxon>Sordariomycetes</taxon>
        <taxon>Sordariomycetidae</taxon>
        <taxon>Sordariales</taxon>
        <taxon>Lasiosphaeriaceae</taxon>
        <taxon>Lasiosphaeria</taxon>
    </lineage>
</organism>
<dbReference type="PANTHER" id="PTHR13483:SF11">
    <property type="entry name" value="ZINC FINGER HIT DOMAIN-CONTAINING PROTEIN 3"/>
    <property type="match status" value="1"/>
</dbReference>
<dbReference type="InterPro" id="IPR007529">
    <property type="entry name" value="Znf_HIT"/>
</dbReference>
<accession>A0AA40A0B1</accession>
<dbReference type="Pfam" id="PF25790">
    <property type="entry name" value="BCD1"/>
    <property type="match status" value="1"/>
</dbReference>
<proteinExistence type="inferred from homology"/>
<dbReference type="GO" id="GO:0005634">
    <property type="term" value="C:nucleus"/>
    <property type="evidence" value="ECO:0007669"/>
    <property type="project" value="TreeGrafter"/>
</dbReference>
<feature type="region of interest" description="Disordered" evidence="7">
    <location>
        <begin position="239"/>
        <end position="298"/>
    </location>
</feature>
<feature type="compositionally biased region" description="Low complexity" evidence="7">
    <location>
        <begin position="429"/>
        <end position="443"/>
    </location>
</feature>
<feature type="domain" description="HIT-type" evidence="8">
    <location>
        <begin position="10"/>
        <end position="44"/>
    </location>
</feature>
<name>A0AA40A0B1_9PEZI</name>
<dbReference type="Gene3D" id="3.30.60.190">
    <property type="match status" value="1"/>
</dbReference>
<feature type="compositionally biased region" description="Basic and acidic residues" evidence="7">
    <location>
        <begin position="419"/>
        <end position="428"/>
    </location>
</feature>
<dbReference type="GO" id="GO:0070761">
    <property type="term" value="C:pre-snoRNP complex"/>
    <property type="evidence" value="ECO:0007669"/>
    <property type="project" value="TreeGrafter"/>
</dbReference>